<organism evidence="2 3">
    <name type="scientific">Protomyces lactucae-debilis</name>
    <dbReference type="NCBI Taxonomy" id="2754530"/>
    <lineage>
        <taxon>Eukaryota</taxon>
        <taxon>Fungi</taxon>
        <taxon>Dikarya</taxon>
        <taxon>Ascomycota</taxon>
        <taxon>Taphrinomycotina</taxon>
        <taxon>Taphrinomycetes</taxon>
        <taxon>Taphrinales</taxon>
        <taxon>Protomycetaceae</taxon>
        <taxon>Protomyces</taxon>
    </lineage>
</organism>
<dbReference type="OMA" id="YQPGPQY"/>
<dbReference type="STRING" id="56484.A0A1Y2ETI1"/>
<feature type="non-terminal residue" evidence="2">
    <location>
        <position position="267"/>
    </location>
</feature>
<protein>
    <recommendedName>
        <fullName evidence="1">Ysc84 actin-binding domain-containing protein</fullName>
    </recommendedName>
</protein>
<feature type="domain" description="Ysc84 actin-binding" evidence="1">
    <location>
        <begin position="142"/>
        <end position="264"/>
    </location>
</feature>
<dbReference type="Pfam" id="PF04366">
    <property type="entry name" value="Ysc84"/>
    <property type="match status" value="1"/>
</dbReference>
<dbReference type="RefSeq" id="XP_040722179.1">
    <property type="nucleotide sequence ID" value="XM_040868129.1"/>
</dbReference>
<dbReference type="PANTHER" id="PTHR15629:SF8">
    <property type="entry name" value="DUF500 DOMAIN PROTEIN (AFU_ORTHOLOGUE AFUA_5G07310)"/>
    <property type="match status" value="1"/>
</dbReference>
<comment type="caution">
    <text evidence="2">The sequence shown here is derived from an EMBL/GenBank/DDBJ whole genome shotgun (WGS) entry which is preliminary data.</text>
</comment>
<dbReference type="PANTHER" id="PTHR15629">
    <property type="entry name" value="SH3YL1 PROTEIN"/>
    <property type="match status" value="1"/>
</dbReference>
<evidence type="ECO:0000313" key="3">
    <source>
        <dbReference type="Proteomes" id="UP000193685"/>
    </source>
</evidence>
<keyword evidence="3" id="KW-1185">Reference proteome</keyword>
<dbReference type="Proteomes" id="UP000193685">
    <property type="component" value="Unassembled WGS sequence"/>
</dbReference>
<sequence length="267" mass="28873">MPFSFQGLKEKSKVGFDKVWDASEKYVGVPMNRWAGKLGAEAVWPTDMPSECDKASRILRVFTIDREHAPEKLNVLDAHAAKKQQKVIQRIPADAIKAAQGIAIFTVFRSGLVIGGGSGGGLVMARTDDGTWSAPSGIIVNTFSFGFLVGLDVYDVVILLNTKMAVESFCNPKVTLGADISLVAGPVGHAAIVDAGYRQPPAWYYVKSKGLYAGAQPVDGSFVLERNDENAKFYYGRYSAREILAGKVRMPVEAQGLLQTLRAAEGQ</sequence>
<dbReference type="InterPro" id="IPR007461">
    <property type="entry name" value="Ysc84_actin-binding"/>
</dbReference>
<dbReference type="OrthoDB" id="443981at2759"/>
<reference evidence="2 3" key="1">
    <citation type="submission" date="2016-07" db="EMBL/GenBank/DDBJ databases">
        <title>Pervasive Adenine N6-methylation of Active Genes in Fungi.</title>
        <authorList>
            <consortium name="DOE Joint Genome Institute"/>
            <person name="Mondo S.J."/>
            <person name="Dannebaum R.O."/>
            <person name="Kuo R.C."/>
            <person name="Labutti K."/>
            <person name="Haridas S."/>
            <person name="Kuo A."/>
            <person name="Salamov A."/>
            <person name="Ahrendt S.R."/>
            <person name="Lipzen A."/>
            <person name="Sullivan W."/>
            <person name="Andreopoulos W.B."/>
            <person name="Clum A."/>
            <person name="Lindquist E."/>
            <person name="Daum C."/>
            <person name="Ramamoorthy G.K."/>
            <person name="Gryganskyi A."/>
            <person name="Culley D."/>
            <person name="Magnuson J.K."/>
            <person name="James T.Y."/>
            <person name="O'Malley M.A."/>
            <person name="Stajich J.E."/>
            <person name="Spatafora J.W."/>
            <person name="Visel A."/>
            <person name="Grigoriev I.V."/>
        </authorList>
    </citation>
    <scope>NUCLEOTIDE SEQUENCE [LARGE SCALE GENOMIC DNA]</scope>
    <source>
        <strain evidence="2 3">12-1054</strain>
    </source>
</reference>
<dbReference type="GO" id="GO:0035091">
    <property type="term" value="F:phosphatidylinositol binding"/>
    <property type="evidence" value="ECO:0007669"/>
    <property type="project" value="TreeGrafter"/>
</dbReference>
<proteinExistence type="predicted"/>
<dbReference type="AlphaFoldDB" id="A0A1Y2ETI1"/>
<accession>A0A1Y2ETI1</accession>
<evidence type="ECO:0000259" key="1">
    <source>
        <dbReference type="Pfam" id="PF04366"/>
    </source>
</evidence>
<dbReference type="GeneID" id="63784728"/>
<name>A0A1Y2ETI1_PROLT</name>
<evidence type="ECO:0000313" key="2">
    <source>
        <dbReference type="EMBL" id="ORY74873.1"/>
    </source>
</evidence>
<dbReference type="EMBL" id="MCFI01000028">
    <property type="protein sequence ID" value="ORY74873.1"/>
    <property type="molecule type" value="Genomic_DNA"/>
</dbReference>
<gene>
    <name evidence="2" type="ORF">BCR37DRAFT_352465</name>
</gene>
<dbReference type="InterPro" id="IPR051702">
    <property type="entry name" value="SH3_domain_YSC84-like"/>
</dbReference>